<comment type="caution">
    <text evidence="1">The sequence shown here is derived from an EMBL/GenBank/DDBJ whole genome shotgun (WGS) entry which is preliminary data.</text>
</comment>
<gene>
    <name evidence="1" type="ORF">GCM10009808_25410</name>
</gene>
<dbReference type="Proteomes" id="UP001501690">
    <property type="component" value="Unassembled WGS sequence"/>
</dbReference>
<organism evidence="1 2">
    <name type="scientific">Microbacterium sediminicola</name>
    <dbReference type="NCBI Taxonomy" id="415210"/>
    <lineage>
        <taxon>Bacteria</taxon>
        <taxon>Bacillati</taxon>
        <taxon>Actinomycetota</taxon>
        <taxon>Actinomycetes</taxon>
        <taxon>Micrococcales</taxon>
        <taxon>Microbacteriaceae</taxon>
        <taxon>Microbacterium</taxon>
    </lineage>
</organism>
<proteinExistence type="predicted"/>
<keyword evidence="2" id="KW-1185">Reference proteome</keyword>
<protein>
    <submittedName>
        <fullName evidence="1">Uncharacterized protein</fullName>
    </submittedName>
</protein>
<dbReference type="EMBL" id="BAAAPL010000002">
    <property type="protein sequence ID" value="GAA1706325.1"/>
    <property type="molecule type" value="Genomic_DNA"/>
</dbReference>
<reference evidence="1 2" key="1">
    <citation type="journal article" date="2019" name="Int. J. Syst. Evol. Microbiol.">
        <title>The Global Catalogue of Microorganisms (GCM) 10K type strain sequencing project: providing services to taxonomists for standard genome sequencing and annotation.</title>
        <authorList>
            <consortium name="The Broad Institute Genomics Platform"/>
            <consortium name="The Broad Institute Genome Sequencing Center for Infectious Disease"/>
            <person name="Wu L."/>
            <person name="Ma J."/>
        </authorList>
    </citation>
    <scope>NUCLEOTIDE SEQUENCE [LARGE SCALE GENOMIC DNA]</scope>
    <source>
        <strain evidence="1 2">JCM 15577</strain>
    </source>
</reference>
<evidence type="ECO:0000313" key="1">
    <source>
        <dbReference type="EMBL" id="GAA1706325.1"/>
    </source>
</evidence>
<accession>A0ABN2IJM2</accession>
<evidence type="ECO:0000313" key="2">
    <source>
        <dbReference type="Proteomes" id="UP001501690"/>
    </source>
</evidence>
<name>A0ABN2IJM2_9MICO</name>
<sequence length="60" mass="6918">MNRNETIRCSVFRGKRFGDDSGLELRSINGSPARYLPTHRFAVAGEHWNRSAARRSDQLR</sequence>